<dbReference type="GO" id="GO:0005737">
    <property type="term" value="C:cytoplasm"/>
    <property type="evidence" value="ECO:0007669"/>
    <property type="project" value="UniProtKB-SubCell"/>
</dbReference>
<feature type="site" description="Important for substrate specificity" evidence="4">
    <location>
        <position position="159"/>
    </location>
</feature>
<dbReference type="HAMAP" id="MF_00528">
    <property type="entry name" value="Maf"/>
    <property type="match status" value="1"/>
</dbReference>
<dbReference type="PANTHER" id="PTHR43213">
    <property type="entry name" value="BIFUNCTIONAL DTTP/UTP PYROPHOSPHATASE/METHYLTRANSFERASE PROTEIN-RELATED"/>
    <property type="match status" value="1"/>
</dbReference>
<dbReference type="Proteomes" id="UP000275719">
    <property type="component" value="Unassembled WGS sequence"/>
</dbReference>
<dbReference type="EMBL" id="RQVQ01000039">
    <property type="protein sequence ID" value="RRJ88523.1"/>
    <property type="molecule type" value="Genomic_DNA"/>
</dbReference>
<protein>
    <recommendedName>
        <fullName evidence="4">dTTP/UTP pyrophosphatase</fullName>
        <shortName evidence="4">dTTPase/UTPase</shortName>
        <ecNumber evidence="4">3.6.1.9</ecNumber>
    </recommendedName>
    <alternativeName>
        <fullName evidence="4">Nucleoside triphosphate pyrophosphatase</fullName>
    </alternativeName>
    <alternativeName>
        <fullName evidence="4">Nucleotide pyrophosphatase</fullName>
        <shortName evidence="4">Nucleotide PPase</shortName>
    </alternativeName>
</protein>
<reference evidence="5 6" key="1">
    <citation type="submission" date="2018-11" db="EMBL/GenBank/DDBJ databases">
        <title>Flavobacterium sp. nov., YIM 102701-2 draft genome.</title>
        <authorList>
            <person name="Li G."/>
            <person name="Jiang Y."/>
        </authorList>
    </citation>
    <scope>NUCLEOTIDE SEQUENCE [LARGE SCALE GENOMIC DNA]</scope>
    <source>
        <strain evidence="5 6">YIM 102701-2</strain>
    </source>
</reference>
<feature type="site" description="Important for substrate specificity" evidence="4">
    <location>
        <position position="19"/>
    </location>
</feature>
<gene>
    <name evidence="5" type="primary">maf</name>
    <name evidence="5" type="ORF">EG240_13495</name>
</gene>
<dbReference type="SUPFAM" id="SSF52972">
    <property type="entry name" value="ITPase-like"/>
    <property type="match status" value="1"/>
</dbReference>
<dbReference type="GO" id="GO:0036218">
    <property type="term" value="F:dTTP diphosphatase activity"/>
    <property type="evidence" value="ECO:0007669"/>
    <property type="project" value="RHEA"/>
</dbReference>
<feature type="site" description="Important for substrate specificity" evidence="4">
    <location>
        <position position="77"/>
    </location>
</feature>
<evidence type="ECO:0000313" key="6">
    <source>
        <dbReference type="Proteomes" id="UP000275719"/>
    </source>
</evidence>
<evidence type="ECO:0000256" key="2">
    <source>
        <dbReference type="ARBA" id="ARBA00022801"/>
    </source>
</evidence>
<dbReference type="GO" id="GO:0009117">
    <property type="term" value="P:nucleotide metabolic process"/>
    <property type="evidence" value="ECO:0007669"/>
    <property type="project" value="UniProtKB-KW"/>
</dbReference>
<comment type="cofactor">
    <cofactor evidence="1 4">
        <name>a divalent metal cation</name>
        <dbReference type="ChEBI" id="CHEBI:60240"/>
    </cofactor>
</comment>
<dbReference type="OrthoDB" id="9807767at2"/>
<comment type="catalytic activity">
    <reaction evidence="4">
        <text>dTTP + H2O = dTMP + diphosphate + H(+)</text>
        <dbReference type="Rhea" id="RHEA:28534"/>
        <dbReference type="ChEBI" id="CHEBI:15377"/>
        <dbReference type="ChEBI" id="CHEBI:15378"/>
        <dbReference type="ChEBI" id="CHEBI:33019"/>
        <dbReference type="ChEBI" id="CHEBI:37568"/>
        <dbReference type="ChEBI" id="CHEBI:63528"/>
        <dbReference type="EC" id="3.6.1.9"/>
    </reaction>
</comment>
<keyword evidence="3 4" id="KW-0546">Nucleotide metabolism</keyword>
<evidence type="ECO:0000256" key="4">
    <source>
        <dbReference type="HAMAP-Rule" id="MF_00528"/>
    </source>
</evidence>
<dbReference type="NCBIfam" id="TIGR00172">
    <property type="entry name" value="maf"/>
    <property type="match status" value="1"/>
</dbReference>
<dbReference type="RefSeq" id="WP_125019901.1">
    <property type="nucleotide sequence ID" value="NZ_RQVQ01000039.1"/>
</dbReference>
<dbReference type="PIRSF" id="PIRSF006305">
    <property type="entry name" value="Maf"/>
    <property type="match status" value="1"/>
</dbReference>
<sequence length="194" mass="22257">MLHKLLEDKKLILASNSPRRKQFLTDLGLSFEVKPSNADESYPENLIHSQITDYIAKAKADFFIDLAENEIVITSDTLVWNNGIILGKPENKEQAFQIIKSLSNKTHEVISSVCLKSKHKTHLFNAITFVTFSELTEEEIWYYIENYKPFDKAGAYGIQEWIGLIGVKEIKGSYTNVVGLPMEKLYHELIEFLQ</sequence>
<evidence type="ECO:0000256" key="3">
    <source>
        <dbReference type="ARBA" id="ARBA00023080"/>
    </source>
</evidence>
<comment type="catalytic activity">
    <reaction evidence="4">
        <text>UTP + H2O = UMP + diphosphate + H(+)</text>
        <dbReference type="Rhea" id="RHEA:29395"/>
        <dbReference type="ChEBI" id="CHEBI:15377"/>
        <dbReference type="ChEBI" id="CHEBI:15378"/>
        <dbReference type="ChEBI" id="CHEBI:33019"/>
        <dbReference type="ChEBI" id="CHEBI:46398"/>
        <dbReference type="ChEBI" id="CHEBI:57865"/>
        <dbReference type="EC" id="3.6.1.9"/>
    </reaction>
</comment>
<keyword evidence="2 4" id="KW-0378">Hydrolase</keyword>
<organism evidence="5 6">
    <name type="scientific">Paenimyroides tangerinum</name>
    <dbReference type="NCBI Taxonomy" id="2488728"/>
    <lineage>
        <taxon>Bacteria</taxon>
        <taxon>Pseudomonadati</taxon>
        <taxon>Bacteroidota</taxon>
        <taxon>Flavobacteriia</taxon>
        <taxon>Flavobacteriales</taxon>
        <taxon>Flavobacteriaceae</taxon>
        <taxon>Paenimyroides</taxon>
    </lineage>
</organism>
<dbReference type="InterPro" id="IPR003697">
    <property type="entry name" value="Maf-like"/>
</dbReference>
<keyword evidence="6" id="KW-1185">Reference proteome</keyword>
<feature type="active site" description="Proton acceptor" evidence="4">
    <location>
        <position position="76"/>
    </location>
</feature>
<dbReference type="EC" id="3.6.1.9" evidence="4"/>
<accession>A0A3P3W780</accession>
<proteinExistence type="inferred from homology"/>
<evidence type="ECO:0000313" key="5">
    <source>
        <dbReference type="EMBL" id="RRJ88523.1"/>
    </source>
</evidence>
<dbReference type="InterPro" id="IPR029001">
    <property type="entry name" value="ITPase-like_fam"/>
</dbReference>
<comment type="caution">
    <text evidence="4">Lacks conserved residue(s) required for the propagation of feature annotation.</text>
</comment>
<dbReference type="Gene3D" id="3.90.950.10">
    <property type="match status" value="1"/>
</dbReference>
<evidence type="ECO:0000256" key="1">
    <source>
        <dbReference type="ARBA" id="ARBA00001968"/>
    </source>
</evidence>
<dbReference type="Pfam" id="PF02545">
    <property type="entry name" value="Maf"/>
    <property type="match status" value="1"/>
</dbReference>
<name>A0A3P3W780_9FLAO</name>
<dbReference type="CDD" id="cd00555">
    <property type="entry name" value="Maf"/>
    <property type="match status" value="1"/>
</dbReference>
<dbReference type="AlphaFoldDB" id="A0A3P3W780"/>
<comment type="subcellular location">
    <subcellularLocation>
        <location evidence="4">Cytoplasm</location>
    </subcellularLocation>
</comment>
<comment type="function">
    <text evidence="4">Nucleoside triphosphate pyrophosphatase that hydrolyzes dTTP and UTP. May have a dual role in cell division arrest and in preventing the incorporation of modified nucleotides into cellular nucleic acids.</text>
</comment>
<dbReference type="GO" id="GO:0036221">
    <property type="term" value="F:UTP diphosphatase activity"/>
    <property type="evidence" value="ECO:0007669"/>
    <property type="project" value="RHEA"/>
</dbReference>
<keyword evidence="4" id="KW-0963">Cytoplasm</keyword>
<comment type="similarity">
    <text evidence="4">Belongs to the Maf family. YhdE subfamily.</text>
</comment>
<dbReference type="PANTHER" id="PTHR43213:SF5">
    <property type="entry name" value="BIFUNCTIONAL DTTP_UTP PYROPHOSPHATASE_METHYLTRANSFERASE PROTEIN-RELATED"/>
    <property type="match status" value="1"/>
</dbReference>
<comment type="caution">
    <text evidence="5">The sequence shown here is derived from an EMBL/GenBank/DDBJ whole genome shotgun (WGS) entry which is preliminary data.</text>
</comment>